<evidence type="ECO:0008006" key="12">
    <source>
        <dbReference type="Google" id="ProtNLM"/>
    </source>
</evidence>
<evidence type="ECO:0000256" key="9">
    <source>
        <dbReference type="ARBA" id="ARBA00023180"/>
    </source>
</evidence>
<evidence type="ECO:0000313" key="11">
    <source>
        <dbReference type="Proteomes" id="UP001374535"/>
    </source>
</evidence>
<evidence type="ECO:0000256" key="6">
    <source>
        <dbReference type="ARBA" id="ARBA00022989"/>
    </source>
</evidence>
<keyword evidence="11" id="KW-1185">Reference proteome</keyword>
<comment type="subcellular location">
    <subcellularLocation>
        <location evidence="1">Membrane</location>
        <topology evidence="1">Single-pass type I membrane protein</topology>
    </subcellularLocation>
</comment>
<dbReference type="GO" id="GO:0016020">
    <property type="term" value="C:membrane"/>
    <property type="evidence" value="ECO:0007669"/>
    <property type="project" value="UniProtKB-SubCell"/>
</dbReference>
<evidence type="ECO:0000256" key="2">
    <source>
        <dbReference type="ARBA" id="ARBA00022614"/>
    </source>
</evidence>
<keyword evidence="9" id="KW-0325">Glycoprotein</keyword>
<keyword evidence="2" id="KW-0433">Leucine-rich repeat</keyword>
<evidence type="ECO:0000256" key="5">
    <source>
        <dbReference type="ARBA" id="ARBA00022737"/>
    </source>
</evidence>
<evidence type="ECO:0000313" key="10">
    <source>
        <dbReference type="EMBL" id="WVY91730.1"/>
    </source>
</evidence>
<gene>
    <name evidence="10" type="ORF">V8G54_037244</name>
</gene>
<accession>A0AAQ3MIW2</accession>
<dbReference type="InterPro" id="IPR001611">
    <property type="entry name" value="Leu-rich_rpt"/>
</dbReference>
<evidence type="ECO:0000256" key="8">
    <source>
        <dbReference type="ARBA" id="ARBA00023170"/>
    </source>
</evidence>
<evidence type="ECO:0000256" key="3">
    <source>
        <dbReference type="ARBA" id="ARBA00022692"/>
    </source>
</evidence>
<dbReference type="AlphaFoldDB" id="A0AAQ3MIW2"/>
<organism evidence="10 11">
    <name type="scientific">Vigna mungo</name>
    <name type="common">Black gram</name>
    <name type="synonym">Phaseolus mungo</name>
    <dbReference type="NCBI Taxonomy" id="3915"/>
    <lineage>
        <taxon>Eukaryota</taxon>
        <taxon>Viridiplantae</taxon>
        <taxon>Streptophyta</taxon>
        <taxon>Embryophyta</taxon>
        <taxon>Tracheophyta</taxon>
        <taxon>Spermatophyta</taxon>
        <taxon>Magnoliopsida</taxon>
        <taxon>eudicotyledons</taxon>
        <taxon>Gunneridae</taxon>
        <taxon>Pentapetalae</taxon>
        <taxon>rosids</taxon>
        <taxon>fabids</taxon>
        <taxon>Fabales</taxon>
        <taxon>Fabaceae</taxon>
        <taxon>Papilionoideae</taxon>
        <taxon>50 kb inversion clade</taxon>
        <taxon>NPAAA clade</taxon>
        <taxon>indigoferoid/millettioid clade</taxon>
        <taxon>Phaseoleae</taxon>
        <taxon>Vigna</taxon>
    </lineage>
</organism>
<dbReference type="Pfam" id="PF00560">
    <property type="entry name" value="LRR_1"/>
    <property type="match status" value="2"/>
</dbReference>
<dbReference type="EMBL" id="CP144690">
    <property type="protein sequence ID" value="WVY91730.1"/>
    <property type="molecule type" value="Genomic_DNA"/>
</dbReference>
<dbReference type="FunFam" id="3.80.10.10:FF:000041">
    <property type="entry name" value="LRR receptor-like serine/threonine-protein kinase ERECTA"/>
    <property type="match status" value="1"/>
</dbReference>
<dbReference type="InterPro" id="IPR032675">
    <property type="entry name" value="LRR_dom_sf"/>
</dbReference>
<name>A0AAQ3MIW2_VIGMU</name>
<dbReference type="Gene3D" id="3.80.10.10">
    <property type="entry name" value="Ribonuclease Inhibitor"/>
    <property type="match status" value="1"/>
</dbReference>
<proteinExistence type="predicted"/>
<keyword evidence="7" id="KW-0472">Membrane</keyword>
<keyword evidence="3" id="KW-0812">Transmembrane</keyword>
<keyword evidence="4" id="KW-0732">Signal</keyword>
<protein>
    <recommendedName>
        <fullName evidence="12">Non-specific serine/threonine protein kinase</fullName>
    </recommendedName>
</protein>
<dbReference type="SUPFAM" id="SSF52058">
    <property type="entry name" value="L domain-like"/>
    <property type="match status" value="1"/>
</dbReference>
<dbReference type="PANTHER" id="PTHR48063">
    <property type="entry name" value="LRR RECEPTOR-LIKE KINASE"/>
    <property type="match status" value="1"/>
</dbReference>
<dbReference type="PANTHER" id="PTHR48063:SF98">
    <property type="entry name" value="LRR RECEPTOR-LIKE SERINE_THREONINE-PROTEIN KINASE FLS2"/>
    <property type="match status" value="1"/>
</dbReference>
<evidence type="ECO:0000256" key="4">
    <source>
        <dbReference type="ARBA" id="ARBA00022729"/>
    </source>
</evidence>
<reference evidence="10 11" key="1">
    <citation type="journal article" date="2023" name="Life. Sci Alliance">
        <title>Evolutionary insights into 3D genome organization and epigenetic landscape of Vigna mungo.</title>
        <authorList>
            <person name="Junaid A."/>
            <person name="Singh B."/>
            <person name="Bhatia S."/>
        </authorList>
    </citation>
    <scope>NUCLEOTIDE SEQUENCE [LARGE SCALE GENOMIC DNA]</scope>
    <source>
        <strain evidence="10">Urdbean</strain>
    </source>
</reference>
<keyword evidence="5" id="KW-0677">Repeat</keyword>
<evidence type="ECO:0000256" key="7">
    <source>
        <dbReference type="ARBA" id="ARBA00023136"/>
    </source>
</evidence>
<evidence type="ECO:0000256" key="1">
    <source>
        <dbReference type="ARBA" id="ARBA00004479"/>
    </source>
</evidence>
<dbReference type="InterPro" id="IPR046956">
    <property type="entry name" value="RLP23-like"/>
</dbReference>
<sequence>MISLELVTKGQVIEYVRNLHFMTFIDMSSNNLSGTIPPQLFTLIGLFSLNLPNNKLVGEIPNEIGNMKNLESFNFSTNQLGGEISQSKFIQIVVFGLLEPIIQ</sequence>
<dbReference type="Proteomes" id="UP001374535">
    <property type="component" value="Chromosome 11"/>
</dbReference>
<keyword evidence="8" id="KW-0675">Receptor</keyword>
<keyword evidence="6" id="KW-1133">Transmembrane helix</keyword>